<dbReference type="EMBL" id="FXZB01000010">
    <property type="protein sequence ID" value="SMX78327.1"/>
    <property type="molecule type" value="Genomic_DNA"/>
</dbReference>
<evidence type="ECO:0000256" key="3">
    <source>
        <dbReference type="ARBA" id="ARBA00023163"/>
    </source>
</evidence>
<keyword evidence="2" id="KW-0238">DNA-binding</keyword>
<evidence type="ECO:0000256" key="1">
    <source>
        <dbReference type="ARBA" id="ARBA00023015"/>
    </source>
</evidence>
<evidence type="ECO:0000313" key="6">
    <source>
        <dbReference type="EMBL" id="SMX78327.1"/>
    </source>
</evidence>
<keyword evidence="1" id="KW-0805">Transcription regulation</keyword>
<accession>A0A2H1ISZ2</accession>
<evidence type="ECO:0000313" key="7">
    <source>
        <dbReference type="Proteomes" id="UP000234525"/>
    </source>
</evidence>
<evidence type="ECO:0000259" key="5">
    <source>
        <dbReference type="PROSITE" id="PS50043"/>
    </source>
</evidence>
<evidence type="ECO:0000256" key="4">
    <source>
        <dbReference type="SAM" id="MobiDB-lite"/>
    </source>
</evidence>
<organism evidence="6 7">
    <name type="scientific">Brevibacterium aurantiacum</name>
    <dbReference type="NCBI Taxonomy" id="273384"/>
    <lineage>
        <taxon>Bacteria</taxon>
        <taxon>Bacillati</taxon>
        <taxon>Actinomycetota</taxon>
        <taxon>Actinomycetes</taxon>
        <taxon>Micrococcales</taxon>
        <taxon>Brevibacteriaceae</taxon>
        <taxon>Brevibacterium</taxon>
    </lineage>
</organism>
<dbReference type="Proteomes" id="UP000234525">
    <property type="component" value="Unassembled WGS sequence"/>
</dbReference>
<feature type="domain" description="HTH luxR-type" evidence="5">
    <location>
        <begin position="706"/>
        <end position="771"/>
    </location>
</feature>
<protein>
    <submittedName>
        <fullName evidence="6">Regulatory protein, luxR family</fullName>
    </submittedName>
</protein>
<dbReference type="Gene3D" id="1.10.10.10">
    <property type="entry name" value="Winged helix-like DNA-binding domain superfamily/Winged helix DNA-binding domain"/>
    <property type="match status" value="1"/>
</dbReference>
<dbReference type="Pfam" id="PF00196">
    <property type="entry name" value="GerE"/>
    <property type="match status" value="1"/>
</dbReference>
<dbReference type="InterPro" id="IPR039420">
    <property type="entry name" value="WalR-like"/>
</dbReference>
<sequence length="776" mass="83885">MFSDSWTNPGGASAAGGVPGAETGRGSSKDAADRDSDGRDEVIRDLREFVSRLGLRESARVSKEQIAQLFEASAGRLSLARTVIEVLRDAPLPTDMSLRSFADYIATLTPTPNLGLAEGDIRFATMLSHLSAFTKQSALFAIASVPSVTADGGGSKDAENILMRLRMSGVVVSAGEIDDRQHLQIPGLLAAKLRHDFEDADGHGEAIEQLSAALLDQLENSQSTDPALLADALILARQARLWSTLVRAQEAFGLSTFLLVPQASCTAFGSLPAEALEAEPTLNFFAMIAEGLRDRLEDGIDEKRVREALVAATHPGQLWKHFPGPASAKVESELDGPPPVQGERAGYFAVLRRIVDLSGEGRHPEAAALGLDWSARPAGRRAHLVIRFITAVSLFHASDPRRALSILHEIETPARDNHIDGDFLLPAIMAWSALVAVHCGDHDTADDYLTQLTDGPWFPLILDELVHPAQHIAAAKRALDRLDLDLAREEFRALADYPENRSLWVFLPVIGRMIAVLSAATESGLLFANDDVEKHRGGPETSATGADLLSASRGMVFIGLGRLKLAELELARMSPLSDERIVLSVRIELVAGRYESAISLADTWFYNEVLTPLRRAELAAIKAAALLRVGRVSDAVAEFGTAVGLCSWVGSLLPLAFLPQQDRIDLIDLTTSSAAWDEINLAFAGFFRGREEFMDRLRSVGAISVHHASLPQLSAAETQLLDCLAEGLSIAQISRELHQVTGTVKNRLSALYRKFGVSNKAEVIARARSMGFIMPV</sequence>
<dbReference type="SMART" id="SM00421">
    <property type="entry name" value="HTH_LUXR"/>
    <property type="match status" value="1"/>
</dbReference>
<dbReference type="SUPFAM" id="SSF46894">
    <property type="entry name" value="C-terminal effector domain of the bipartite response regulators"/>
    <property type="match status" value="1"/>
</dbReference>
<name>A0A2H1ISZ2_BREAU</name>
<dbReference type="RefSeq" id="WP_180959222.1">
    <property type="nucleotide sequence ID" value="NZ_BJME01000002.1"/>
</dbReference>
<feature type="compositionally biased region" description="Basic and acidic residues" evidence="4">
    <location>
        <begin position="27"/>
        <end position="38"/>
    </location>
</feature>
<dbReference type="PROSITE" id="PS50043">
    <property type="entry name" value="HTH_LUXR_2"/>
    <property type="match status" value="1"/>
</dbReference>
<dbReference type="InterPro" id="IPR000792">
    <property type="entry name" value="Tscrpt_reg_LuxR_C"/>
</dbReference>
<feature type="region of interest" description="Disordered" evidence="4">
    <location>
        <begin position="1"/>
        <end position="38"/>
    </location>
</feature>
<keyword evidence="7" id="KW-1185">Reference proteome</keyword>
<dbReference type="GO" id="GO:0006355">
    <property type="term" value="P:regulation of DNA-templated transcription"/>
    <property type="evidence" value="ECO:0007669"/>
    <property type="project" value="InterPro"/>
</dbReference>
<proteinExistence type="predicted"/>
<evidence type="ECO:0000256" key="2">
    <source>
        <dbReference type="ARBA" id="ARBA00023125"/>
    </source>
</evidence>
<dbReference type="GO" id="GO:0003677">
    <property type="term" value="F:DNA binding"/>
    <property type="evidence" value="ECO:0007669"/>
    <property type="project" value="UniProtKB-KW"/>
</dbReference>
<gene>
    <name evidence="6" type="ORF">BAUR9175_01664</name>
</gene>
<keyword evidence="3" id="KW-0804">Transcription</keyword>
<dbReference type="InterPro" id="IPR016032">
    <property type="entry name" value="Sig_transdc_resp-reg_C-effctor"/>
</dbReference>
<reference evidence="6" key="1">
    <citation type="submission" date="2017-03" db="EMBL/GenBank/DDBJ databases">
        <authorList>
            <person name="Monnet C."/>
        </authorList>
    </citation>
    <scope>NUCLEOTIDE SEQUENCE [LARGE SCALE GENOMIC DNA]</scope>
    <source>
        <strain evidence="6">ATCC 9175</strain>
    </source>
</reference>
<dbReference type="PANTHER" id="PTHR43214">
    <property type="entry name" value="TWO-COMPONENT RESPONSE REGULATOR"/>
    <property type="match status" value="1"/>
</dbReference>
<dbReference type="CDD" id="cd06170">
    <property type="entry name" value="LuxR_C_like"/>
    <property type="match status" value="1"/>
</dbReference>
<dbReference type="PANTHER" id="PTHR43214:SF41">
    <property type="entry name" value="NITRATE_NITRITE RESPONSE REGULATOR PROTEIN NARP"/>
    <property type="match status" value="1"/>
</dbReference>
<dbReference type="InterPro" id="IPR036388">
    <property type="entry name" value="WH-like_DNA-bd_sf"/>
</dbReference>
<comment type="caution">
    <text evidence="6">The sequence shown here is derived from an EMBL/GenBank/DDBJ whole genome shotgun (WGS) entry which is preliminary data.</text>
</comment>
<dbReference type="AlphaFoldDB" id="A0A2H1ISZ2"/>